<dbReference type="InParanoid" id="A0A0D0AA95"/>
<evidence type="ECO:0000313" key="2">
    <source>
        <dbReference type="Proteomes" id="UP000054485"/>
    </source>
</evidence>
<protein>
    <submittedName>
        <fullName evidence="1">Unplaced genomic scaffold CY34scaffold_547, whole genome shotgun sequence</fullName>
    </submittedName>
</protein>
<dbReference type="AlphaFoldDB" id="A0A0D0AA95"/>
<reference evidence="1 2" key="1">
    <citation type="submission" date="2014-04" db="EMBL/GenBank/DDBJ databases">
        <authorList>
            <consortium name="DOE Joint Genome Institute"/>
            <person name="Kuo A."/>
            <person name="Ruytinx J."/>
            <person name="Rineau F."/>
            <person name="Colpaert J."/>
            <person name="Kohler A."/>
            <person name="Nagy L.G."/>
            <person name="Floudas D."/>
            <person name="Copeland A."/>
            <person name="Barry K.W."/>
            <person name="Cichocki N."/>
            <person name="Veneault-Fourrey C."/>
            <person name="LaButti K."/>
            <person name="Lindquist E.A."/>
            <person name="Lipzen A."/>
            <person name="Lundell T."/>
            <person name="Morin E."/>
            <person name="Murat C."/>
            <person name="Sun H."/>
            <person name="Tunlid A."/>
            <person name="Henrissat B."/>
            <person name="Grigoriev I.V."/>
            <person name="Hibbett D.S."/>
            <person name="Martin F."/>
            <person name="Nordberg H.P."/>
            <person name="Cantor M.N."/>
            <person name="Hua S.X."/>
        </authorList>
    </citation>
    <scope>NUCLEOTIDE SEQUENCE [LARGE SCALE GENOMIC DNA]</scope>
    <source>
        <strain evidence="1 2">UH-Slu-Lm8-n1</strain>
    </source>
</reference>
<dbReference type="HOGENOM" id="CLU_2869169_0_0_1"/>
<dbReference type="Proteomes" id="UP000054485">
    <property type="component" value="Unassembled WGS sequence"/>
</dbReference>
<keyword evidence="2" id="KW-1185">Reference proteome</keyword>
<evidence type="ECO:0000313" key="1">
    <source>
        <dbReference type="EMBL" id="KIK34989.1"/>
    </source>
</evidence>
<organism evidence="1 2">
    <name type="scientific">Suillus luteus UH-Slu-Lm8-n1</name>
    <dbReference type="NCBI Taxonomy" id="930992"/>
    <lineage>
        <taxon>Eukaryota</taxon>
        <taxon>Fungi</taxon>
        <taxon>Dikarya</taxon>
        <taxon>Basidiomycota</taxon>
        <taxon>Agaricomycotina</taxon>
        <taxon>Agaricomycetes</taxon>
        <taxon>Agaricomycetidae</taxon>
        <taxon>Boletales</taxon>
        <taxon>Suillineae</taxon>
        <taxon>Suillaceae</taxon>
        <taxon>Suillus</taxon>
    </lineage>
</organism>
<name>A0A0D0AA95_9AGAM</name>
<proteinExistence type="predicted"/>
<accession>A0A0D0AA95</accession>
<reference evidence="2" key="2">
    <citation type="submission" date="2015-01" db="EMBL/GenBank/DDBJ databases">
        <title>Evolutionary Origins and Diversification of the Mycorrhizal Mutualists.</title>
        <authorList>
            <consortium name="DOE Joint Genome Institute"/>
            <consortium name="Mycorrhizal Genomics Consortium"/>
            <person name="Kohler A."/>
            <person name="Kuo A."/>
            <person name="Nagy L.G."/>
            <person name="Floudas D."/>
            <person name="Copeland A."/>
            <person name="Barry K.W."/>
            <person name="Cichocki N."/>
            <person name="Veneault-Fourrey C."/>
            <person name="LaButti K."/>
            <person name="Lindquist E.A."/>
            <person name="Lipzen A."/>
            <person name="Lundell T."/>
            <person name="Morin E."/>
            <person name="Murat C."/>
            <person name="Riley R."/>
            <person name="Ohm R."/>
            <person name="Sun H."/>
            <person name="Tunlid A."/>
            <person name="Henrissat B."/>
            <person name="Grigoriev I.V."/>
            <person name="Hibbett D.S."/>
            <person name="Martin F."/>
        </authorList>
    </citation>
    <scope>NUCLEOTIDE SEQUENCE [LARGE SCALE GENOMIC DNA]</scope>
    <source>
        <strain evidence="2">UH-Slu-Lm8-n1</strain>
    </source>
</reference>
<dbReference type="OrthoDB" id="10313299at2759"/>
<dbReference type="EMBL" id="KN835678">
    <property type="protein sequence ID" value="KIK34989.1"/>
    <property type="molecule type" value="Genomic_DNA"/>
</dbReference>
<sequence length="64" mass="7231">MIRNCSVTDVPIQSLNCMELRERYIVVQRASVGSKPEILQPSTSMLVICAFLGQEDIEMGSWRT</sequence>
<gene>
    <name evidence="1" type="ORF">CY34DRAFT_812496</name>
</gene>